<organism evidence="1 2">
    <name type="scientific">Capnocytophaga bilenii</name>
    <dbReference type="NCBI Taxonomy" id="2819369"/>
    <lineage>
        <taxon>Bacteria</taxon>
        <taxon>Pseudomonadati</taxon>
        <taxon>Bacteroidota</taxon>
        <taxon>Flavobacteriia</taxon>
        <taxon>Flavobacteriales</taxon>
        <taxon>Flavobacteriaceae</taxon>
        <taxon>Capnocytophaga</taxon>
    </lineage>
</organism>
<dbReference type="EMBL" id="JAGDYP010000008">
    <property type="protein sequence ID" value="MBO1884844.1"/>
    <property type="molecule type" value="Genomic_DNA"/>
</dbReference>
<dbReference type="Proteomes" id="UP000681610">
    <property type="component" value="Unassembled WGS sequence"/>
</dbReference>
<sequence length="195" mass="21624">MNEFYNNEEQYTRVATFLARQAAKFGLTPEAMGRMKPTGSELYIRSQFNAGGNVPLLNGNSTQEVGVTNFDGNRLDNGRFFVAQAVTIKYGEAAAGKKVWEVNYNKALPPELLASHFVARQNGEVIIKLPIVSIDNAKNSDEYYRKLGYLAIFEPTQTIDVTIETPQGSVITPAVSGDKSFVEVLIQGFETYVKR</sequence>
<protein>
    <submittedName>
        <fullName evidence="1">Uncharacterized protein</fullName>
    </submittedName>
</protein>
<keyword evidence="2" id="KW-1185">Reference proteome</keyword>
<accession>A0ABS3PZS7</accession>
<comment type="caution">
    <text evidence="1">The sequence shown here is derived from an EMBL/GenBank/DDBJ whole genome shotgun (WGS) entry which is preliminary data.</text>
</comment>
<gene>
    <name evidence="1" type="ORF">J4N46_10580</name>
</gene>
<evidence type="ECO:0000313" key="2">
    <source>
        <dbReference type="Proteomes" id="UP000681610"/>
    </source>
</evidence>
<reference evidence="1 2" key="1">
    <citation type="submission" date="2021-03" db="EMBL/GenBank/DDBJ databases">
        <title>Isolation and description of Capnocytophaga bilenii sp. nov., a novel Capnocytophaga species, isolated from a gingivitis subject.</title>
        <authorList>
            <person name="Antezack A."/>
            <person name="Monnet-Corti V."/>
            <person name="La Scola B."/>
        </authorList>
    </citation>
    <scope>NUCLEOTIDE SEQUENCE [LARGE SCALE GENOMIC DNA]</scope>
    <source>
        <strain evidence="1 2">Marseille-Q4570</strain>
    </source>
</reference>
<evidence type="ECO:0000313" key="1">
    <source>
        <dbReference type="EMBL" id="MBO1884844.1"/>
    </source>
</evidence>
<proteinExistence type="predicted"/>
<name>A0ABS3PZS7_9FLAO</name>
<dbReference type="RefSeq" id="WP_208059258.1">
    <property type="nucleotide sequence ID" value="NZ_JAGDYP010000008.1"/>
</dbReference>